<dbReference type="PANTHER" id="PTHR31118">
    <property type="entry name" value="CYCLASE-LIKE PROTEIN 2"/>
    <property type="match status" value="1"/>
</dbReference>
<protein>
    <submittedName>
        <fullName evidence="1">Kynurenine formamidase</fullName>
    </submittedName>
</protein>
<dbReference type="GO" id="GO:0004061">
    <property type="term" value="F:arylformamidase activity"/>
    <property type="evidence" value="ECO:0007669"/>
    <property type="project" value="InterPro"/>
</dbReference>
<dbReference type="RefSeq" id="WP_245450116.1">
    <property type="nucleotide sequence ID" value="NZ_JAHBRY010000002.1"/>
</dbReference>
<reference evidence="1 2" key="1">
    <citation type="submission" date="2018-05" db="EMBL/GenBank/DDBJ databases">
        <title>Genomic Encyclopedia of Type Strains, Phase IV (KMG-IV): sequencing the most valuable type-strain genomes for metagenomic binning, comparative biology and taxonomic classification.</title>
        <authorList>
            <person name="Goeker M."/>
        </authorList>
    </citation>
    <scope>NUCLEOTIDE SEQUENCE [LARGE SCALE GENOMIC DNA]</scope>
    <source>
        <strain evidence="1 2">DSM 6462</strain>
    </source>
</reference>
<dbReference type="Pfam" id="PF04199">
    <property type="entry name" value="Cyclase"/>
    <property type="match status" value="1"/>
</dbReference>
<organism evidence="1 2">
    <name type="scientific">Chelatococcus asaccharovorans</name>
    <dbReference type="NCBI Taxonomy" id="28210"/>
    <lineage>
        <taxon>Bacteria</taxon>
        <taxon>Pseudomonadati</taxon>
        <taxon>Pseudomonadota</taxon>
        <taxon>Alphaproteobacteria</taxon>
        <taxon>Hyphomicrobiales</taxon>
        <taxon>Chelatococcaceae</taxon>
        <taxon>Chelatococcus</taxon>
    </lineage>
</organism>
<dbReference type="GO" id="GO:0019441">
    <property type="term" value="P:L-tryptophan catabolic process to kynurenine"/>
    <property type="evidence" value="ECO:0007669"/>
    <property type="project" value="InterPro"/>
</dbReference>
<keyword evidence="2" id="KW-1185">Reference proteome</keyword>
<comment type="caution">
    <text evidence="1">The sequence shown here is derived from an EMBL/GenBank/DDBJ whole genome shotgun (WGS) entry which is preliminary data.</text>
</comment>
<sequence>MTRGGRRPYDGVVMTTPVTVPYARYSIESAHWWIGRALAALLAASGLDRTDLDGFSLASFTVGPDTAIGLTQHFRLSPRWLDHVPMGGEHTGTHFDAPIHWVTGRHLPDNAVDTLPTRHMVAPACVIDCAAEAAADADFLLTVAHVEAWEKTNGRIDAGAWVLLRTDWAKRTGRAFANLGDDGPHTPGPDAEVMRWLVAERGILGFGTETIGTDAGQAAHFTPPYPAHHYLHGAGRYGLQCLANLDRLPPRGAVIIAAPLKILQGSGSPLRILALVGPKVALHSQDAGKTSGTST</sequence>
<proteinExistence type="predicted"/>
<dbReference type="Gene3D" id="3.50.30.50">
    <property type="entry name" value="Putative cyclase"/>
    <property type="match status" value="1"/>
</dbReference>
<dbReference type="Proteomes" id="UP000248021">
    <property type="component" value="Unassembled WGS sequence"/>
</dbReference>
<dbReference type="InterPro" id="IPR007325">
    <property type="entry name" value="KFase/CYL"/>
</dbReference>
<dbReference type="InterPro" id="IPR037175">
    <property type="entry name" value="KFase_sf"/>
</dbReference>
<dbReference type="EMBL" id="QJJK01000012">
    <property type="protein sequence ID" value="PXW54073.1"/>
    <property type="molecule type" value="Genomic_DNA"/>
</dbReference>
<gene>
    <name evidence="1" type="ORF">C7450_112102</name>
</gene>
<evidence type="ECO:0000313" key="2">
    <source>
        <dbReference type="Proteomes" id="UP000248021"/>
    </source>
</evidence>
<evidence type="ECO:0000313" key="1">
    <source>
        <dbReference type="EMBL" id="PXW54073.1"/>
    </source>
</evidence>
<dbReference type="AlphaFoldDB" id="A0A2V3U825"/>
<name>A0A2V3U825_9HYPH</name>
<dbReference type="PANTHER" id="PTHR31118:SF12">
    <property type="entry name" value="CYCLASE-LIKE PROTEIN 2"/>
    <property type="match status" value="1"/>
</dbReference>
<dbReference type="SUPFAM" id="SSF102198">
    <property type="entry name" value="Putative cyclase"/>
    <property type="match status" value="1"/>
</dbReference>
<accession>A0A2V3U825</accession>